<keyword evidence="3" id="KW-0732">Signal</keyword>
<dbReference type="InterPro" id="IPR007621">
    <property type="entry name" value="TPM_dom"/>
</dbReference>
<feature type="domain" description="TPM" evidence="4">
    <location>
        <begin position="35"/>
        <end position="158"/>
    </location>
</feature>
<reference evidence="5 6" key="1">
    <citation type="submission" date="2018-04" db="EMBL/GenBank/DDBJ databases">
        <title>Genomic Encyclopedia of Archaeal and Bacterial Type Strains, Phase II (KMG-II): from individual species to whole genera.</title>
        <authorList>
            <person name="Goeker M."/>
        </authorList>
    </citation>
    <scope>NUCLEOTIDE SEQUENCE [LARGE SCALE GENOMIC DNA]</scope>
    <source>
        <strain evidence="5 6">DSM 100977</strain>
    </source>
</reference>
<dbReference type="Pfam" id="PF04536">
    <property type="entry name" value="TPM_phosphatase"/>
    <property type="match status" value="1"/>
</dbReference>
<evidence type="ECO:0000256" key="1">
    <source>
        <dbReference type="SAM" id="MobiDB-lite"/>
    </source>
</evidence>
<gene>
    <name evidence="5" type="ORF">C8N43_0733</name>
</gene>
<organism evidence="5 6">
    <name type="scientific">Litoreibacter ponti</name>
    <dbReference type="NCBI Taxonomy" id="1510457"/>
    <lineage>
        <taxon>Bacteria</taxon>
        <taxon>Pseudomonadati</taxon>
        <taxon>Pseudomonadota</taxon>
        <taxon>Alphaproteobacteria</taxon>
        <taxon>Rhodobacterales</taxon>
        <taxon>Roseobacteraceae</taxon>
        <taxon>Litoreibacter</taxon>
    </lineage>
</organism>
<evidence type="ECO:0000259" key="4">
    <source>
        <dbReference type="Pfam" id="PF04536"/>
    </source>
</evidence>
<keyword evidence="2" id="KW-1133">Transmembrane helix</keyword>
<sequence>MMRVLCVLVMMALPGLAQAQAEKLPYPQYYSVLTNDFADILSEEAEAQINAELIAARETRGLEMAVVTIRSREDYLPSADIASFAKDLFNGWGIGNKERNDGILLLVAIEDRQVRLALGAGYDARQDGIAARIIQTDILPAFRQGRVADGVLAGTRAALSRLAIDGTPPPPPQAVTPAPTGEVRPPEPLRPAVIEQPPEPRDPGAVAQIGRWVSDMLKQAEGNPIAALLIVALTAVGGFFGIRGVQHYRPRKCPECGRVMLRLGEAQEDQYLDHGQLVEERLKSKNYGVWFCTNDEHVTVIGYPSLFSRRKACPSCNYHTLETSRTVTMPASTVAFGQAKLDHLCQNCDHTYSEFVVIPKLAESSGSSGDRSGFSSSSSGGFGGGSSSGGGASGSW</sequence>
<dbReference type="Gene3D" id="3.10.310.50">
    <property type="match status" value="1"/>
</dbReference>
<dbReference type="PANTHER" id="PTHR30373:SF2">
    <property type="entry name" value="UPF0603 PROTEIN YGCG"/>
    <property type="match status" value="1"/>
</dbReference>
<name>A0A2T6BJ56_9RHOB</name>
<comment type="caution">
    <text evidence="5">The sequence shown here is derived from an EMBL/GenBank/DDBJ whole genome shotgun (WGS) entry which is preliminary data.</text>
</comment>
<dbReference type="Proteomes" id="UP000243978">
    <property type="component" value="Unassembled WGS sequence"/>
</dbReference>
<feature type="transmembrane region" description="Helical" evidence="2">
    <location>
        <begin position="225"/>
        <end position="242"/>
    </location>
</feature>
<keyword evidence="2" id="KW-0472">Membrane</keyword>
<feature type="signal peptide" evidence="3">
    <location>
        <begin position="1"/>
        <end position="19"/>
    </location>
</feature>
<evidence type="ECO:0000256" key="2">
    <source>
        <dbReference type="SAM" id="Phobius"/>
    </source>
</evidence>
<evidence type="ECO:0000256" key="3">
    <source>
        <dbReference type="SAM" id="SignalP"/>
    </source>
</evidence>
<feature type="chain" id="PRO_5015562706" description="TPM domain-containing protein" evidence="3">
    <location>
        <begin position="20"/>
        <end position="396"/>
    </location>
</feature>
<dbReference type="PANTHER" id="PTHR30373">
    <property type="entry name" value="UPF0603 PROTEIN YGCG"/>
    <property type="match status" value="1"/>
</dbReference>
<evidence type="ECO:0000313" key="5">
    <source>
        <dbReference type="EMBL" id="PTX56082.1"/>
    </source>
</evidence>
<accession>A0A2T6BJ56</accession>
<feature type="compositionally biased region" description="Low complexity" evidence="1">
    <location>
        <begin position="365"/>
        <end position="379"/>
    </location>
</feature>
<feature type="region of interest" description="Disordered" evidence="1">
    <location>
        <begin position="162"/>
        <end position="186"/>
    </location>
</feature>
<keyword evidence="2" id="KW-0812">Transmembrane</keyword>
<dbReference type="RefSeq" id="WP_158269900.1">
    <property type="nucleotide sequence ID" value="NZ_QBKS01000001.1"/>
</dbReference>
<proteinExistence type="predicted"/>
<feature type="compositionally biased region" description="Gly residues" evidence="1">
    <location>
        <begin position="380"/>
        <end position="396"/>
    </location>
</feature>
<dbReference type="AlphaFoldDB" id="A0A2T6BJ56"/>
<keyword evidence="6" id="KW-1185">Reference proteome</keyword>
<dbReference type="OrthoDB" id="9810918at2"/>
<evidence type="ECO:0000313" key="6">
    <source>
        <dbReference type="Proteomes" id="UP000243978"/>
    </source>
</evidence>
<dbReference type="EMBL" id="QBKS01000001">
    <property type="protein sequence ID" value="PTX56082.1"/>
    <property type="molecule type" value="Genomic_DNA"/>
</dbReference>
<protein>
    <recommendedName>
        <fullName evidence="4">TPM domain-containing protein</fullName>
    </recommendedName>
</protein>
<feature type="region of interest" description="Disordered" evidence="1">
    <location>
        <begin position="365"/>
        <end position="396"/>
    </location>
</feature>